<protein>
    <submittedName>
        <fullName evidence="2">Uncharacterized protein</fullName>
    </submittedName>
</protein>
<keyword evidence="1" id="KW-0175">Coiled coil</keyword>
<sequence length="180" mass="20375">MSEGPTVAVTQKKMCITRGVADFHKPCGAQSVSYLCHVWQNCGTYGRPLARGALRRTPGGGKQRTVALEKIKQKLLSELNHVDAENRAIGEFKSELEQLLMEKMAHVEELRQIHADINAIELVIKQTDENRGRAADRVRRLMEDYRPLKMEVDRLRRDCLGLESLPEIESEALSDIAPQR</sequence>
<organism evidence="2 3">
    <name type="scientific">Artemia franciscana</name>
    <name type="common">Brine shrimp</name>
    <name type="synonym">Artemia sanfranciscana</name>
    <dbReference type="NCBI Taxonomy" id="6661"/>
    <lineage>
        <taxon>Eukaryota</taxon>
        <taxon>Metazoa</taxon>
        <taxon>Ecdysozoa</taxon>
        <taxon>Arthropoda</taxon>
        <taxon>Crustacea</taxon>
        <taxon>Branchiopoda</taxon>
        <taxon>Anostraca</taxon>
        <taxon>Artemiidae</taxon>
        <taxon>Artemia</taxon>
    </lineage>
</organism>
<dbReference type="InterPro" id="IPR018482">
    <property type="entry name" value="Znf-C4H2"/>
</dbReference>
<evidence type="ECO:0000313" key="3">
    <source>
        <dbReference type="Proteomes" id="UP001187531"/>
    </source>
</evidence>
<dbReference type="Pfam" id="PF10146">
    <property type="entry name" value="zf-C4H2"/>
    <property type="match status" value="1"/>
</dbReference>
<dbReference type="AlphaFoldDB" id="A0AA88HPP9"/>
<dbReference type="PANTHER" id="PTHR31058">
    <property type="entry name" value="ZINC FINGER C4H2 DOMAIN-CONTAINING PROTEIN"/>
    <property type="match status" value="1"/>
</dbReference>
<name>A0AA88HPP9_ARTSF</name>
<feature type="coiled-coil region" evidence="1">
    <location>
        <begin position="82"/>
        <end position="113"/>
    </location>
</feature>
<keyword evidence="3" id="KW-1185">Reference proteome</keyword>
<gene>
    <name evidence="2" type="ORF">QYM36_010333</name>
</gene>
<evidence type="ECO:0000313" key="2">
    <source>
        <dbReference type="EMBL" id="KAK2715720.1"/>
    </source>
</evidence>
<accession>A0AA88HPP9</accession>
<dbReference type="PANTHER" id="PTHR31058:SF2">
    <property type="entry name" value="ZINC FINGER C4H2 DOMAIN-CONTAINING PROTEIN"/>
    <property type="match status" value="1"/>
</dbReference>
<comment type="caution">
    <text evidence="2">The sequence shown here is derived from an EMBL/GenBank/DDBJ whole genome shotgun (WGS) entry which is preliminary data.</text>
</comment>
<dbReference type="GO" id="GO:0005634">
    <property type="term" value="C:nucleus"/>
    <property type="evidence" value="ECO:0007669"/>
    <property type="project" value="TreeGrafter"/>
</dbReference>
<reference evidence="2" key="1">
    <citation type="submission" date="2023-07" db="EMBL/GenBank/DDBJ databases">
        <title>Chromosome-level genome assembly of Artemia franciscana.</title>
        <authorList>
            <person name="Jo E."/>
        </authorList>
    </citation>
    <scope>NUCLEOTIDE SEQUENCE</scope>
    <source>
        <tissue evidence="2">Whole body</tissue>
    </source>
</reference>
<evidence type="ECO:0000256" key="1">
    <source>
        <dbReference type="SAM" id="Coils"/>
    </source>
</evidence>
<dbReference type="GO" id="GO:0045666">
    <property type="term" value="P:positive regulation of neuron differentiation"/>
    <property type="evidence" value="ECO:0007669"/>
    <property type="project" value="TreeGrafter"/>
</dbReference>
<dbReference type="EMBL" id="JAVRJZ010000012">
    <property type="protein sequence ID" value="KAK2715720.1"/>
    <property type="molecule type" value="Genomic_DNA"/>
</dbReference>
<proteinExistence type="predicted"/>
<dbReference type="Proteomes" id="UP001187531">
    <property type="component" value="Unassembled WGS sequence"/>
</dbReference>